<comment type="caution">
    <text evidence="1">The sequence shown here is derived from an EMBL/GenBank/DDBJ whole genome shotgun (WGS) entry which is preliminary data.</text>
</comment>
<protein>
    <submittedName>
        <fullName evidence="1">Uncharacterized protein</fullName>
    </submittedName>
</protein>
<keyword evidence="2" id="KW-1185">Reference proteome</keyword>
<feature type="non-terminal residue" evidence="1">
    <location>
        <position position="1"/>
    </location>
</feature>
<evidence type="ECO:0000313" key="2">
    <source>
        <dbReference type="Proteomes" id="UP000257109"/>
    </source>
</evidence>
<reference evidence="1" key="1">
    <citation type="submission" date="2018-05" db="EMBL/GenBank/DDBJ databases">
        <title>Draft genome of Mucuna pruriens seed.</title>
        <authorList>
            <person name="Nnadi N.E."/>
            <person name="Vos R."/>
            <person name="Hasami M.H."/>
            <person name="Devisetty U.K."/>
            <person name="Aguiy J.C."/>
        </authorList>
    </citation>
    <scope>NUCLEOTIDE SEQUENCE [LARGE SCALE GENOMIC DNA]</scope>
    <source>
        <strain evidence="1">JCA_2017</strain>
    </source>
</reference>
<dbReference type="Proteomes" id="UP000257109">
    <property type="component" value="Unassembled WGS sequence"/>
</dbReference>
<sequence length="72" mass="8246">MSLVNRFYVIVFPVIKNIAEVESLLLEQLKRTSELGSGGEGKPAVTARGETYWREEQEEISIFCNNELKTRK</sequence>
<dbReference type="EMBL" id="QJKJ01000593">
    <property type="protein sequence ID" value="RDY11715.1"/>
    <property type="molecule type" value="Genomic_DNA"/>
</dbReference>
<evidence type="ECO:0000313" key="1">
    <source>
        <dbReference type="EMBL" id="RDY11715.1"/>
    </source>
</evidence>
<accession>A0A371I9N9</accession>
<gene>
    <name evidence="1" type="ORF">CR513_03573</name>
</gene>
<dbReference type="AlphaFoldDB" id="A0A371I9N9"/>
<proteinExistence type="predicted"/>
<organism evidence="1 2">
    <name type="scientific">Mucuna pruriens</name>
    <name type="common">Velvet bean</name>
    <name type="synonym">Dolichos pruriens</name>
    <dbReference type="NCBI Taxonomy" id="157652"/>
    <lineage>
        <taxon>Eukaryota</taxon>
        <taxon>Viridiplantae</taxon>
        <taxon>Streptophyta</taxon>
        <taxon>Embryophyta</taxon>
        <taxon>Tracheophyta</taxon>
        <taxon>Spermatophyta</taxon>
        <taxon>Magnoliopsida</taxon>
        <taxon>eudicotyledons</taxon>
        <taxon>Gunneridae</taxon>
        <taxon>Pentapetalae</taxon>
        <taxon>rosids</taxon>
        <taxon>fabids</taxon>
        <taxon>Fabales</taxon>
        <taxon>Fabaceae</taxon>
        <taxon>Papilionoideae</taxon>
        <taxon>50 kb inversion clade</taxon>
        <taxon>NPAAA clade</taxon>
        <taxon>indigoferoid/millettioid clade</taxon>
        <taxon>Phaseoleae</taxon>
        <taxon>Mucuna</taxon>
    </lineage>
</organism>
<name>A0A371I9N9_MUCPR</name>